<sequence length="154" mass="16994">MILDSNVWIDLHVFADPDVEPIRQALRAGTLHAVIDDACLRELARVLLYPQFVPYAVDDAKALAQTRAWTHHVTPIVPEEAGPTTGAALPLQPVLPRCSDRDDQKFLALAASTGARWLVTKDKALLKLHRRMLRDFGCHVVLPTVFTAQALGVT</sequence>
<dbReference type="PANTHER" id="PTHR34610:SF3">
    <property type="entry name" value="SSL7007 PROTEIN"/>
    <property type="match status" value="1"/>
</dbReference>
<dbReference type="Proteomes" id="UP000033618">
    <property type="component" value="Unassembled WGS sequence"/>
</dbReference>
<evidence type="ECO:0000259" key="1">
    <source>
        <dbReference type="Pfam" id="PF13470"/>
    </source>
</evidence>
<proteinExistence type="predicted"/>
<dbReference type="EMBL" id="LAQU01000009">
    <property type="protein sequence ID" value="KKB63615.1"/>
    <property type="molecule type" value="Genomic_DNA"/>
</dbReference>
<dbReference type="InterPro" id="IPR002850">
    <property type="entry name" value="PIN_toxin-like"/>
</dbReference>
<accession>A0A0F5K122</accession>
<dbReference type="OrthoDB" id="9802272at2"/>
<organism evidence="2 3">
    <name type="scientific">Robbsia andropogonis</name>
    <dbReference type="NCBI Taxonomy" id="28092"/>
    <lineage>
        <taxon>Bacteria</taxon>
        <taxon>Pseudomonadati</taxon>
        <taxon>Pseudomonadota</taxon>
        <taxon>Betaproteobacteria</taxon>
        <taxon>Burkholderiales</taxon>
        <taxon>Burkholderiaceae</taxon>
        <taxon>Robbsia</taxon>
    </lineage>
</organism>
<dbReference type="STRING" id="28092.WM40_11080"/>
<dbReference type="InterPro" id="IPR029060">
    <property type="entry name" value="PIN-like_dom_sf"/>
</dbReference>
<reference evidence="2 3" key="1">
    <citation type="submission" date="2015-03" db="EMBL/GenBank/DDBJ databases">
        <title>Draft Genome Sequence of Burkholderia andropogonis type strain ICMP2807, isolated from Sorghum bicolor.</title>
        <authorList>
            <person name="Lopes-Santos L."/>
            <person name="Castro D.B."/>
            <person name="Ottoboni L.M."/>
            <person name="Park D."/>
            <person name="Weirc B.S."/>
            <person name="Destefano S.A."/>
        </authorList>
    </citation>
    <scope>NUCLEOTIDE SEQUENCE [LARGE SCALE GENOMIC DNA]</scope>
    <source>
        <strain evidence="2 3">ICMP2807</strain>
    </source>
</reference>
<dbReference type="AlphaFoldDB" id="A0A0F5K122"/>
<dbReference type="InterPro" id="IPR002716">
    <property type="entry name" value="PIN_dom"/>
</dbReference>
<dbReference type="SUPFAM" id="SSF88723">
    <property type="entry name" value="PIN domain-like"/>
    <property type="match status" value="1"/>
</dbReference>
<gene>
    <name evidence="2" type="ORF">WM40_11080</name>
</gene>
<dbReference type="RefSeq" id="WP_046152910.1">
    <property type="nucleotide sequence ID" value="NZ_CADFGU010000001.1"/>
</dbReference>
<keyword evidence="3" id="KW-1185">Reference proteome</keyword>
<dbReference type="Pfam" id="PF13470">
    <property type="entry name" value="PIN_3"/>
    <property type="match status" value="1"/>
</dbReference>
<protein>
    <recommendedName>
        <fullName evidence="1">PIN domain-containing protein</fullName>
    </recommendedName>
</protein>
<dbReference type="PANTHER" id="PTHR34610">
    <property type="entry name" value="SSL7007 PROTEIN"/>
    <property type="match status" value="1"/>
</dbReference>
<feature type="domain" description="PIN" evidence="1">
    <location>
        <begin position="2"/>
        <end position="124"/>
    </location>
</feature>
<comment type="caution">
    <text evidence="2">The sequence shown here is derived from an EMBL/GenBank/DDBJ whole genome shotgun (WGS) entry which is preliminary data.</text>
</comment>
<name>A0A0F5K122_9BURK</name>
<evidence type="ECO:0000313" key="2">
    <source>
        <dbReference type="EMBL" id="KKB63615.1"/>
    </source>
</evidence>
<evidence type="ECO:0000313" key="3">
    <source>
        <dbReference type="Proteomes" id="UP000033618"/>
    </source>
</evidence>
<dbReference type="NCBIfam" id="TIGR00305">
    <property type="entry name" value="putative toxin-antitoxin system toxin component, PIN family"/>
    <property type="match status" value="1"/>
</dbReference>
<dbReference type="PATRIC" id="fig|28092.6.peg.2608"/>